<dbReference type="PANTHER" id="PTHR10578:SF107">
    <property type="entry name" value="2-HYDROXYACID OXIDASE 1"/>
    <property type="match status" value="1"/>
</dbReference>
<evidence type="ECO:0000256" key="5">
    <source>
        <dbReference type="ARBA" id="ARBA00024042"/>
    </source>
</evidence>
<feature type="binding site" evidence="7">
    <location>
        <begin position="337"/>
        <end position="338"/>
    </location>
    <ligand>
        <name>FMN</name>
        <dbReference type="ChEBI" id="CHEBI:58210"/>
    </ligand>
</feature>
<comment type="cofactor">
    <cofactor evidence="1">
        <name>FMN</name>
        <dbReference type="ChEBI" id="CHEBI:58210"/>
    </cofactor>
</comment>
<feature type="binding site" evidence="7">
    <location>
        <begin position="314"/>
        <end position="318"/>
    </location>
    <ligand>
        <name>FMN</name>
        <dbReference type="ChEBI" id="CHEBI:58210"/>
    </ligand>
</feature>
<keyword evidence="4" id="KW-0560">Oxidoreductase</keyword>
<dbReference type="OrthoDB" id="9770452at2"/>
<dbReference type="EMBL" id="VDUY01000002">
    <property type="protein sequence ID" value="TXL66938.1"/>
    <property type="molecule type" value="Genomic_DNA"/>
</dbReference>
<dbReference type="Proteomes" id="UP000321548">
    <property type="component" value="Unassembled WGS sequence"/>
</dbReference>
<evidence type="ECO:0000256" key="3">
    <source>
        <dbReference type="ARBA" id="ARBA00022643"/>
    </source>
</evidence>
<dbReference type="InterPro" id="IPR000262">
    <property type="entry name" value="FMN-dep_DH"/>
</dbReference>
<evidence type="ECO:0000256" key="6">
    <source>
        <dbReference type="PIRSR" id="PIRSR000138-1"/>
    </source>
</evidence>
<feature type="binding site" evidence="7">
    <location>
        <position position="184"/>
    </location>
    <ligand>
        <name>FMN</name>
        <dbReference type="ChEBI" id="CHEBI:58210"/>
    </ligand>
</feature>
<dbReference type="InterPro" id="IPR037396">
    <property type="entry name" value="FMN_HAD"/>
</dbReference>
<evidence type="ECO:0000256" key="1">
    <source>
        <dbReference type="ARBA" id="ARBA00001917"/>
    </source>
</evidence>
<dbReference type="InterPro" id="IPR012133">
    <property type="entry name" value="Alpha-hydoxy_acid_DH_FMN"/>
</dbReference>
<dbReference type="AlphaFoldDB" id="A0A5C8P0V4"/>
<name>A0A5C8P0V4_9BURK</name>
<dbReference type="GO" id="GO:0016614">
    <property type="term" value="F:oxidoreductase activity, acting on CH-OH group of donors"/>
    <property type="evidence" value="ECO:0007669"/>
    <property type="project" value="UniProtKB-ARBA"/>
</dbReference>
<dbReference type="SUPFAM" id="SSF51395">
    <property type="entry name" value="FMN-linked oxidoreductases"/>
    <property type="match status" value="1"/>
</dbReference>
<reference evidence="9 10" key="1">
    <citation type="submission" date="2019-06" db="EMBL/GenBank/DDBJ databases">
        <title>Quisquiliibacterium sp. nov., isolated from a maize field.</title>
        <authorList>
            <person name="Lin S.-Y."/>
            <person name="Tsai C.-F."/>
            <person name="Young C.-C."/>
        </authorList>
    </citation>
    <scope>NUCLEOTIDE SEQUENCE [LARGE SCALE GENOMIC DNA]</scope>
    <source>
        <strain evidence="9 10">CC-CFT501</strain>
    </source>
</reference>
<comment type="caution">
    <text evidence="9">The sequence shown here is derived from an EMBL/GenBank/DDBJ whole genome shotgun (WGS) entry which is preliminary data.</text>
</comment>
<dbReference type="FunFam" id="3.20.20.70:FF:000029">
    <property type="entry name" value="L-lactate dehydrogenase"/>
    <property type="match status" value="1"/>
</dbReference>
<evidence type="ECO:0000256" key="7">
    <source>
        <dbReference type="PIRSR" id="PIRSR000138-2"/>
    </source>
</evidence>
<dbReference type="InterPro" id="IPR013785">
    <property type="entry name" value="Aldolase_TIM"/>
</dbReference>
<comment type="similarity">
    <text evidence="5">Belongs to the FMN-dependent alpha-hydroxy acid dehydrogenase family.</text>
</comment>
<feature type="binding site" evidence="7">
    <location>
        <position position="283"/>
    </location>
    <ligand>
        <name>glyoxylate</name>
        <dbReference type="ChEBI" id="CHEBI:36655"/>
    </ligand>
</feature>
<feature type="binding site" evidence="7">
    <location>
        <position position="158"/>
    </location>
    <ligand>
        <name>FMN</name>
        <dbReference type="ChEBI" id="CHEBI:58210"/>
    </ligand>
</feature>
<keyword evidence="10" id="KW-1185">Reference proteome</keyword>
<feature type="binding site" evidence="7">
    <location>
        <position position="281"/>
    </location>
    <ligand>
        <name>FMN</name>
        <dbReference type="ChEBI" id="CHEBI:58210"/>
    </ligand>
</feature>
<organism evidence="9 10">
    <name type="scientific">Zeimonas arvi</name>
    <dbReference type="NCBI Taxonomy" id="2498847"/>
    <lineage>
        <taxon>Bacteria</taxon>
        <taxon>Pseudomonadati</taxon>
        <taxon>Pseudomonadota</taxon>
        <taxon>Betaproteobacteria</taxon>
        <taxon>Burkholderiales</taxon>
        <taxon>Burkholderiaceae</taxon>
        <taxon>Zeimonas</taxon>
    </lineage>
</organism>
<feature type="binding site" evidence="7">
    <location>
        <position position="286"/>
    </location>
    <ligand>
        <name>glyoxylate</name>
        <dbReference type="ChEBI" id="CHEBI:36655"/>
    </ligand>
</feature>
<evidence type="ECO:0000256" key="4">
    <source>
        <dbReference type="ARBA" id="ARBA00023002"/>
    </source>
</evidence>
<dbReference type="Gene3D" id="3.20.20.70">
    <property type="entry name" value="Aldolase class I"/>
    <property type="match status" value="1"/>
</dbReference>
<feature type="binding site" evidence="7">
    <location>
        <position position="156"/>
    </location>
    <ligand>
        <name>FMN</name>
        <dbReference type="ChEBI" id="CHEBI:58210"/>
    </ligand>
</feature>
<dbReference type="PANTHER" id="PTHR10578">
    <property type="entry name" value="S -2-HYDROXY-ACID OXIDASE-RELATED"/>
    <property type="match status" value="1"/>
</dbReference>
<feature type="binding site" evidence="7">
    <location>
        <position position="135"/>
    </location>
    <ligand>
        <name>FMN</name>
        <dbReference type="ChEBI" id="CHEBI:58210"/>
    </ligand>
</feature>
<feature type="active site" description="Proton acceptor" evidence="6">
    <location>
        <position position="283"/>
    </location>
</feature>
<dbReference type="PIRSF" id="PIRSF000138">
    <property type="entry name" value="Al-hdrx_acd_dh"/>
    <property type="match status" value="1"/>
</dbReference>
<gene>
    <name evidence="9" type="ORF">FHP08_04750</name>
</gene>
<keyword evidence="2 7" id="KW-0285">Flavoprotein</keyword>
<accession>A0A5C8P0V4</accession>
<dbReference type="CDD" id="cd02809">
    <property type="entry name" value="alpha_hydroxyacid_oxid_FMN"/>
    <property type="match status" value="1"/>
</dbReference>
<dbReference type="GO" id="GO:0010181">
    <property type="term" value="F:FMN binding"/>
    <property type="evidence" value="ECO:0007669"/>
    <property type="project" value="InterPro"/>
</dbReference>
<feature type="binding site" evidence="7">
    <location>
        <position position="53"/>
    </location>
    <ligand>
        <name>glyoxylate</name>
        <dbReference type="ChEBI" id="CHEBI:36655"/>
    </ligand>
</feature>
<proteinExistence type="inferred from homology"/>
<evidence type="ECO:0000256" key="2">
    <source>
        <dbReference type="ARBA" id="ARBA00022630"/>
    </source>
</evidence>
<feature type="binding site" evidence="7">
    <location>
        <position position="259"/>
    </location>
    <ligand>
        <name>FMN</name>
        <dbReference type="ChEBI" id="CHEBI:58210"/>
    </ligand>
</feature>
<evidence type="ECO:0000259" key="8">
    <source>
        <dbReference type="PROSITE" id="PS51349"/>
    </source>
</evidence>
<evidence type="ECO:0000313" key="10">
    <source>
        <dbReference type="Proteomes" id="UP000321548"/>
    </source>
</evidence>
<sequence>MTSDGIAEGARAAAKGAHAAAPGQALRVPEGIHCAQDYEALASRFLDAPVHAYVAGGSGRERTIEANSRAFDELGIQPRVLRDARAGHTRLTLLGRELAHPVLLAPVAFQALAHPQAERATAQGAAATDTCIVASTLSSCSLEAIATEAGPERWFQLYLQPRREDTLELVRRAEAAGYGALVVTLDAPAQAPSLRALRAGFRLPDSLQPANLATHPPAPPLPTAARGASRIFQGIMAQAPGWRDLPWLLGQTRLPVLAKGVLHPCDAKVLKRAGVAGLVVSNHGGRALDGAQASIDALPAIRQAVGDDYPLLLDGGIRAGDDVFKAIALGADAVMIGRLQVYALAAAGALGVAHLIKLLREELELCMALAGCPTLADIGETSIHRWPRPALVDHQEHHAS</sequence>
<dbReference type="PROSITE" id="PS51349">
    <property type="entry name" value="FMN_HYDROXY_ACID_DH_2"/>
    <property type="match status" value="1"/>
</dbReference>
<evidence type="ECO:0000313" key="9">
    <source>
        <dbReference type="EMBL" id="TXL66938.1"/>
    </source>
</evidence>
<protein>
    <submittedName>
        <fullName evidence="9">Alpha-hydroxy-acid oxidizing protein</fullName>
    </submittedName>
</protein>
<dbReference type="Pfam" id="PF01070">
    <property type="entry name" value="FMN_dh"/>
    <property type="match status" value="1"/>
</dbReference>
<feature type="domain" description="FMN hydroxy acid dehydrogenase" evidence="8">
    <location>
        <begin position="27"/>
        <end position="388"/>
    </location>
</feature>
<feature type="binding site" evidence="7">
    <location>
        <begin position="106"/>
        <end position="108"/>
    </location>
    <ligand>
        <name>FMN</name>
        <dbReference type="ChEBI" id="CHEBI:58210"/>
    </ligand>
</feature>
<keyword evidence="3 7" id="KW-0288">FMN</keyword>